<comment type="caution">
    <text evidence="1">The sequence shown here is derived from an EMBL/GenBank/DDBJ whole genome shotgun (WGS) entry which is preliminary data.</text>
</comment>
<organism evidence="1 2">
    <name type="scientific">Linum tenue</name>
    <dbReference type="NCBI Taxonomy" id="586396"/>
    <lineage>
        <taxon>Eukaryota</taxon>
        <taxon>Viridiplantae</taxon>
        <taxon>Streptophyta</taxon>
        <taxon>Embryophyta</taxon>
        <taxon>Tracheophyta</taxon>
        <taxon>Spermatophyta</taxon>
        <taxon>Magnoliopsida</taxon>
        <taxon>eudicotyledons</taxon>
        <taxon>Gunneridae</taxon>
        <taxon>Pentapetalae</taxon>
        <taxon>rosids</taxon>
        <taxon>fabids</taxon>
        <taxon>Malpighiales</taxon>
        <taxon>Linaceae</taxon>
        <taxon>Linum</taxon>
    </lineage>
</organism>
<dbReference type="AlphaFoldDB" id="A0AAV0JI26"/>
<dbReference type="InterPro" id="IPR012876">
    <property type="entry name" value="DUF1677_pln"/>
</dbReference>
<dbReference type="Proteomes" id="UP001154282">
    <property type="component" value="Unassembled WGS sequence"/>
</dbReference>
<dbReference type="Pfam" id="PF07911">
    <property type="entry name" value="DUF1677"/>
    <property type="match status" value="1"/>
</dbReference>
<evidence type="ECO:0000313" key="1">
    <source>
        <dbReference type="EMBL" id="CAI0409583.1"/>
    </source>
</evidence>
<dbReference type="PANTHER" id="PTHR33108">
    <property type="entry name" value="OS01G0745000 PROTEIN"/>
    <property type="match status" value="1"/>
</dbReference>
<gene>
    <name evidence="1" type="ORF">LITE_LOCUS14432</name>
</gene>
<dbReference type="EMBL" id="CAMGYJ010000005">
    <property type="protein sequence ID" value="CAI0409583.1"/>
    <property type="molecule type" value="Genomic_DNA"/>
</dbReference>
<sequence>MQSLQRTVSDFSFHLTTKEAAATGKQLPAIGEAAAAAAVLEEGEEELAKCECCGMAEEFTPQYVKRVRDKFMGKMVCGMCAEAIGREAEKNGGEREAAVKDHMKACARFNGLGRKYPVLYQADAVKEILKKKRSQAGKAAAGGGGGGGGLARSSSCMPAIARDLAAAGGQRRQ</sequence>
<accession>A0AAV0JI26</accession>
<proteinExistence type="predicted"/>
<dbReference type="PANTHER" id="PTHR33108:SF51">
    <property type="entry name" value="DUF1677 FAMILY PROTEIN (DUF1677)"/>
    <property type="match status" value="1"/>
</dbReference>
<keyword evidence="2" id="KW-1185">Reference proteome</keyword>
<name>A0AAV0JI26_9ROSI</name>
<evidence type="ECO:0008006" key="3">
    <source>
        <dbReference type="Google" id="ProtNLM"/>
    </source>
</evidence>
<evidence type="ECO:0000313" key="2">
    <source>
        <dbReference type="Proteomes" id="UP001154282"/>
    </source>
</evidence>
<protein>
    <recommendedName>
        <fullName evidence="3">DUF1677 family protein</fullName>
    </recommendedName>
</protein>
<reference evidence="1" key="1">
    <citation type="submission" date="2022-08" db="EMBL/GenBank/DDBJ databases">
        <authorList>
            <person name="Gutierrez-Valencia J."/>
        </authorList>
    </citation>
    <scope>NUCLEOTIDE SEQUENCE</scope>
</reference>